<reference evidence="1 2" key="1">
    <citation type="submission" date="2015-09" db="EMBL/GenBank/DDBJ databases">
        <authorList>
            <consortium name="Pathogen Informatics"/>
        </authorList>
    </citation>
    <scope>NUCLEOTIDE SEQUENCE [LARGE SCALE GENOMIC DNA]</scope>
    <source>
        <strain evidence="1 2">2789STDY5834939</strain>
    </source>
</reference>
<dbReference type="GeneID" id="72462841"/>
<sequence length="104" mass="11859">MAEMKLYELEMLRSRIYHGEQELISTLTPEQFFALLSHDYDTGFAAGKASAQKEILCMLAADGMPVEKIALLLRIKPEKVLEIIATKQAHIEKCRKRLKQEAKP</sequence>
<dbReference type="EMBL" id="CZBE01000010">
    <property type="protein sequence ID" value="CUP72042.1"/>
    <property type="molecule type" value="Genomic_DNA"/>
</dbReference>
<dbReference type="OrthoDB" id="2083631at2"/>
<name>A0A174QFF6_9FIRM</name>
<gene>
    <name evidence="1" type="ORF">ERS852551_01722</name>
</gene>
<evidence type="ECO:0000313" key="1">
    <source>
        <dbReference type="EMBL" id="CUP72042.1"/>
    </source>
</evidence>
<dbReference type="RefSeq" id="WP_006877307.1">
    <property type="nucleotide sequence ID" value="NZ_CABIWA010000008.1"/>
</dbReference>
<accession>A0A174QFF6</accession>
<organism evidence="1 2">
    <name type="scientific">Anaerotruncus colihominis</name>
    <dbReference type="NCBI Taxonomy" id="169435"/>
    <lineage>
        <taxon>Bacteria</taxon>
        <taxon>Bacillati</taxon>
        <taxon>Bacillota</taxon>
        <taxon>Clostridia</taxon>
        <taxon>Eubacteriales</taxon>
        <taxon>Oscillospiraceae</taxon>
        <taxon>Anaerotruncus</taxon>
    </lineage>
</organism>
<proteinExistence type="predicted"/>
<evidence type="ECO:0000313" key="2">
    <source>
        <dbReference type="Proteomes" id="UP000095765"/>
    </source>
</evidence>
<protein>
    <submittedName>
        <fullName evidence="1">Uncharacterized protein</fullName>
    </submittedName>
</protein>
<dbReference type="Proteomes" id="UP000095765">
    <property type="component" value="Unassembled WGS sequence"/>
</dbReference>
<dbReference type="AlphaFoldDB" id="A0A174QFF6"/>